<dbReference type="OrthoDB" id="9810871at2"/>
<organism evidence="6 7">
    <name type="scientific">Mycolicibacterium agri</name>
    <name type="common">Mycobacterium agri</name>
    <dbReference type="NCBI Taxonomy" id="36811"/>
    <lineage>
        <taxon>Bacteria</taxon>
        <taxon>Bacillati</taxon>
        <taxon>Actinomycetota</taxon>
        <taxon>Actinomycetes</taxon>
        <taxon>Mycobacteriales</taxon>
        <taxon>Mycobacteriaceae</taxon>
        <taxon>Mycolicibacterium</taxon>
    </lineage>
</organism>
<feature type="signal peptide" evidence="3">
    <location>
        <begin position="1"/>
        <end position="34"/>
    </location>
</feature>
<keyword evidence="2" id="KW-1133">Transmembrane helix</keyword>
<gene>
    <name evidence="6" type="ORF">CQY20_23100</name>
    <name evidence="5" type="ORF">MAGR_51880</name>
</gene>
<accession>A0A2A7MTM6</accession>
<evidence type="ECO:0000313" key="5">
    <source>
        <dbReference type="EMBL" id="GFG53747.1"/>
    </source>
</evidence>
<dbReference type="Proteomes" id="UP000220914">
    <property type="component" value="Unassembled WGS sequence"/>
</dbReference>
<dbReference type="InterPro" id="IPR012533">
    <property type="entry name" value="YcnI-copper_dom"/>
</dbReference>
<dbReference type="Pfam" id="PF07987">
    <property type="entry name" value="DUF1775"/>
    <property type="match status" value="1"/>
</dbReference>
<evidence type="ECO:0000256" key="3">
    <source>
        <dbReference type="SAM" id="SignalP"/>
    </source>
</evidence>
<evidence type="ECO:0000313" key="7">
    <source>
        <dbReference type="Proteomes" id="UP000220914"/>
    </source>
</evidence>
<dbReference type="CDD" id="cd08545">
    <property type="entry name" value="YcnI_like"/>
    <property type="match status" value="1"/>
</dbReference>
<reference evidence="5 8" key="2">
    <citation type="journal article" date="2019" name="Emerg. Microbes Infect.">
        <title>Comprehensive subspecies identification of 175 nontuberculous mycobacteria species based on 7547 genomic profiles.</title>
        <authorList>
            <person name="Matsumoto Y."/>
            <person name="Kinjo T."/>
            <person name="Motooka D."/>
            <person name="Nabeya D."/>
            <person name="Jung N."/>
            <person name="Uechi K."/>
            <person name="Horii T."/>
            <person name="Iida T."/>
            <person name="Fujita J."/>
            <person name="Nakamura S."/>
        </authorList>
    </citation>
    <scope>NUCLEOTIDE SEQUENCE [LARGE SCALE GENOMIC DNA]</scope>
    <source>
        <strain evidence="5 8">JCM 6377</strain>
    </source>
</reference>
<feature type="domain" description="YncI copper-binding" evidence="4">
    <location>
        <begin position="35"/>
        <end position="168"/>
    </location>
</feature>
<dbReference type="RefSeq" id="WP_097942411.1">
    <property type="nucleotide sequence ID" value="NZ_BLKS01000001.1"/>
</dbReference>
<evidence type="ECO:0000256" key="1">
    <source>
        <dbReference type="SAM" id="MobiDB-lite"/>
    </source>
</evidence>
<dbReference type="EMBL" id="BLKS01000001">
    <property type="protein sequence ID" value="GFG53747.1"/>
    <property type="molecule type" value="Genomic_DNA"/>
</dbReference>
<evidence type="ECO:0000313" key="6">
    <source>
        <dbReference type="EMBL" id="PEG35075.1"/>
    </source>
</evidence>
<comment type="caution">
    <text evidence="6">The sequence shown here is derived from an EMBL/GenBank/DDBJ whole genome shotgun (WGS) entry which is preliminary data.</text>
</comment>
<proteinExistence type="predicted"/>
<feature type="chain" id="PRO_5033756261" evidence="3">
    <location>
        <begin position="35"/>
        <end position="217"/>
    </location>
</feature>
<keyword evidence="2" id="KW-0812">Transmembrane</keyword>
<keyword evidence="3" id="KW-0732">Signal</keyword>
<dbReference type="AlphaFoldDB" id="A0A2A7MTM6"/>
<feature type="region of interest" description="Disordered" evidence="1">
    <location>
        <begin position="151"/>
        <end position="176"/>
    </location>
</feature>
<evidence type="ECO:0000256" key="2">
    <source>
        <dbReference type="SAM" id="Phobius"/>
    </source>
</evidence>
<keyword evidence="2" id="KW-0472">Membrane</keyword>
<name>A0A2A7MTM6_MYCAG</name>
<evidence type="ECO:0000313" key="8">
    <source>
        <dbReference type="Proteomes" id="UP000465302"/>
    </source>
</evidence>
<dbReference type="InterPro" id="IPR038507">
    <property type="entry name" value="YcnI-like_sf"/>
</dbReference>
<sequence length="217" mass="22223">MRSPSGAPKRALISVATTAAAFTLGLVTAGPASAHVHVDADDPAPGTTSVLTFRVPGESDTGALTTQLRVELPDVASARTEVMPGWTATVERDTAAGTVHSVTWTADPTIGISSDQFALFRVSVKLPDGDSVSFPTTQTYSDGTVVRWDQAPLPDGAEPEHPAPVLSLTGATPTTSEHAMTAQATQGADNTARWLAGGAITLAAVGVAAALIARRRT</sequence>
<evidence type="ECO:0000259" key="4">
    <source>
        <dbReference type="Pfam" id="PF07987"/>
    </source>
</evidence>
<reference evidence="6 7" key="1">
    <citation type="submission" date="2017-10" db="EMBL/GenBank/DDBJ databases">
        <title>The new phylogeny of genus Mycobacterium.</title>
        <authorList>
            <person name="Tortoli E."/>
            <person name="Trovato A."/>
            <person name="Cirillo D.M."/>
        </authorList>
    </citation>
    <scope>NUCLEOTIDE SEQUENCE [LARGE SCALE GENOMIC DNA]</scope>
    <source>
        <strain evidence="6 7">CCUG37673</strain>
    </source>
</reference>
<dbReference type="Proteomes" id="UP000465302">
    <property type="component" value="Unassembled WGS sequence"/>
</dbReference>
<feature type="transmembrane region" description="Helical" evidence="2">
    <location>
        <begin position="194"/>
        <end position="213"/>
    </location>
</feature>
<keyword evidence="7" id="KW-1185">Reference proteome</keyword>
<dbReference type="EMBL" id="PDCP01000051">
    <property type="protein sequence ID" value="PEG35075.1"/>
    <property type="molecule type" value="Genomic_DNA"/>
</dbReference>
<reference evidence="5" key="3">
    <citation type="submission" date="2020-02" db="EMBL/GenBank/DDBJ databases">
        <authorList>
            <person name="Matsumoto Y."/>
            <person name="Motooka D."/>
            <person name="Nakamura S."/>
        </authorList>
    </citation>
    <scope>NUCLEOTIDE SEQUENCE</scope>
    <source>
        <strain evidence="5">JCM 6377</strain>
    </source>
</reference>
<protein>
    <submittedName>
        <fullName evidence="6">Nuclear export factor GLE1</fullName>
    </submittedName>
</protein>
<dbReference type="Gene3D" id="2.60.40.2230">
    <property type="entry name" value="Uncharacterised protein YcnI-like PF07987, DUF1775"/>
    <property type="match status" value="1"/>
</dbReference>